<protein>
    <recommendedName>
        <fullName evidence="7">Histidine kinase</fullName>
    </recommendedName>
</protein>
<dbReference type="Proteomes" id="UP000178943">
    <property type="component" value="Unassembled WGS sequence"/>
</dbReference>
<dbReference type="SUPFAM" id="SSF158472">
    <property type="entry name" value="HAMP domain-like"/>
    <property type="match status" value="1"/>
</dbReference>
<dbReference type="InterPro" id="IPR035965">
    <property type="entry name" value="PAS-like_dom_sf"/>
</dbReference>
<feature type="transmembrane region" description="Helical" evidence="1">
    <location>
        <begin position="378"/>
        <end position="396"/>
    </location>
</feature>
<gene>
    <name evidence="5" type="ORF">A2Y62_08900</name>
</gene>
<dbReference type="InterPro" id="IPR029016">
    <property type="entry name" value="GAF-like_dom_sf"/>
</dbReference>
<reference evidence="5 6" key="1">
    <citation type="journal article" date="2016" name="Nat. Commun.">
        <title>Thousands of microbial genomes shed light on interconnected biogeochemical processes in an aquifer system.</title>
        <authorList>
            <person name="Anantharaman K."/>
            <person name="Brown C.T."/>
            <person name="Hug L.A."/>
            <person name="Sharon I."/>
            <person name="Castelle C.J."/>
            <person name="Probst A.J."/>
            <person name="Thomas B.C."/>
            <person name="Singh A."/>
            <person name="Wilkins M.J."/>
            <person name="Karaoz U."/>
            <person name="Brodie E.L."/>
            <person name="Williams K.H."/>
            <person name="Hubbard S.S."/>
            <person name="Banfield J.F."/>
        </authorList>
    </citation>
    <scope>NUCLEOTIDE SEQUENCE [LARGE SCALE GENOMIC DNA]</scope>
</reference>
<dbReference type="PROSITE" id="PS50112">
    <property type="entry name" value="PAS"/>
    <property type="match status" value="1"/>
</dbReference>
<dbReference type="CDD" id="cd06225">
    <property type="entry name" value="HAMP"/>
    <property type="match status" value="1"/>
</dbReference>
<dbReference type="SUPFAM" id="SSF109604">
    <property type="entry name" value="HD-domain/PDEase-like"/>
    <property type="match status" value="1"/>
</dbReference>
<dbReference type="Pfam" id="PF13487">
    <property type="entry name" value="HD_5"/>
    <property type="match status" value="1"/>
</dbReference>
<keyword evidence="1" id="KW-0812">Transmembrane</keyword>
<dbReference type="Gene3D" id="3.30.450.20">
    <property type="entry name" value="PAS domain"/>
    <property type="match status" value="2"/>
</dbReference>
<dbReference type="NCBIfam" id="TIGR00229">
    <property type="entry name" value="sensory_box"/>
    <property type="match status" value="1"/>
</dbReference>
<evidence type="ECO:0000259" key="2">
    <source>
        <dbReference type="PROSITE" id="PS50112"/>
    </source>
</evidence>
<comment type="caution">
    <text evidence="5">The sequence shown here is derived from an EMBL/GenBank/DDBJ whole genome shotgun (WGS) entry which is preliminary data.</text>
</comment>
<dbReference type="GO" id="GO:0016020">
    <property type="term" value="C:membrane"/>
    <property type="evidence" value="ECO:0007669"/>
    <property type="project" value="InterPro"/>
</dbReference>
<evidence type="ECO:0000259" key="3">
    <source>
        <dbReference type="PROSITE" id="PS50885"/>
    </source>
</evidence>
<dbReference type="SMART" id="SM00091">
    <property type="entry name" value="PAS"/>
    <property type="match status" value="1"/>
</dbReference>
<dbReference type="PROSITE" id="PS51832">
    <property type="entry name" value="HD_GYP"/>
    <property type="match status" value="1"/>
</dbReference>
<dbReference type="EMBL" id="MFGW01000069">
    <property type="protein sequence ID" value="OGF67151.1"/>
    <property type="molecule type" value="Genomic_DNA"/>
</dbReference>
<proteinExistence type="predicted"/>
<dbReference type="InterPro" id="IPR000014">
    <property type="entry name" value="PAS"/>
</dbReference>
<feature type="domain" description="HAMP" evidence="3">
    <location>
        <begin position="400"/>
        <end position="452"/>
    </location>
</feature>
<dbReference type="SUPFAM" id="SSF55785">
    <property type="entry name" value="PYP-like sensor domain (PAS domain)"/>
    <property type="match status" value="1"/>
</dbReference>
<organism evidence="5 6">
    <name type="scientific">Candidatus Fischerbacteria bacterium RBG_13_37_8</name>
    <dbReference type="NCBI Taxonomy" id="1817863"/>
    <lineage>
        <taxon>Bacteria</taxon>
        <taxon>Candidatus Fischeribacteriota</taxon>
    </lineage>
</organism>
<dbReference type="PROSITE" id="PS50885">
    <property type="entry name" value="HAMP"/>
    <property type="match status" value="1"/>
</dbReference>
<dbReference type="Pfam" id="PF00989">
    <property type="entry name" value="PAS"/>
    <property type="match status" value="1"/>
</dbReference>
<feature type="domain" description="HD-GYP" evidence="4">
    <location>
        <begin position="914"/>
        <end position="1105"/>
    </location>
</feature>
<dbReference type="AlphaFoldDB" id="A0A1F5VVN8"/>
<dbReference type="Gene3D" id="1.10.3210.10">
    <property type="entry name" value="Hypothetical protein af1432"/>
    <property type="match status" value="1"/>
</dbReference>
<dbReference type="SMART" id="SM00471">
    <property type="entry name" value="HDc"/>
    <property type="match status" value="1"/>
</dbReference>
<dbReference type="GO" id="GO:0007165">
    <property type="term" value="P:signal transduction"/>
    <property type="evidence" value="ECO:0007669"/>
    <property type="project" value="InterPro"/>
</dbReference>
<name>A0A1F5VVN8_9BACT</name>
<dbReference type="CDD" id="cd00130">
    <property type="entry name" value="PAS"/>
    <property type="match status" value="1"/>
</dbReference>
<dbReference type="InterPro" id="IPR003018">
    <property type="entry name" value="GAF"/>
</dbReference>
<dbReference type="SUPFAM" id="SSF55781">
    <property type="entry name" value="GAF domain-like"/>
    <property type="match status" value="2"/>
</dbReference>
<dbReference type="InterPro" id="IPR003660">
    <property type="entry name" value="HAMP_dom"/>
</dbReference>
<evidence type="ECO:0000313" key="6">
    <source>
        <dbReference type="Proteomes" id="UP000178943"/>
    </source>
</evidence>
<evidence type="ECO:0000313" key="5">
    <source>
        <dbReference type="EMBL" id="OGF67151.1"/>
    </source>
</evidence>
<feature type="transmembrane region" description="Helical" evidence="1">
    <location>
        <begin position="12"/>
        <end position="33"/>
    </location>
</feature>
<dbReference type="Pfam" id="PF13185">
    <property type="entry name" value="GAF_2"/>
    <property type="match status" value="2"/>
</dbReference>
<accession>A0A1F5VVN8</accession>
<dbReference type="GO" id="GO:0006355">
    <property type="term" value="P:regulation of DNA-templated transcription"/>
    <property type="evidence" value="ECO:0007669"/>
    <property type="project" value="InterPro"/>
</dbReference>
<sequence>MNIFANLKLRDRMLFIVLLSIVIPLLIIAVIIYKQLTTIEKNTEDDTRLLLKKQLHSFVSVETKHHAQRMNKYLEDISRKVQYLSLIGSNIIENPKFYANKSKWDVRTKIYRDPEGRYTSYKNDTVNVFLPRQAVLNEKVIELINGTAYLDDFFFIEYHNQEDIVAIWLALQEQRYARIYPNRMQSEKLPADYQLEEPDLATLAQLPKYPNVKVLWVPPYQDRTGEGQVVSCVSMIVSPDNRYRGTIAIDLSMKKILQNFVPYYKDKDIFSFLIDADTNIIAIEKKNKNYFAIPQTAAGIYSLATSSDNEIKSFARHLRNSDSGIENIMTDNSERIFSFYKVPETNWKLVVSASIDELRKEAAPIIGKIHNKFRIIKIIWIALFVFLLFLCMGGMVKLSSDIVQPISQVADAATQLEKGEIPHTLLVERKDEIARLVHSFNNLLKSLVQREQHVKGIQNYLESIIRNSPDTIIVADLQLNIVNFNKAAELLLGYKIDEAVDKNLASLFDDDRIIKELVEKAKKDTIIHGQEVVFISKNKTKIDVLISLSIVRNEVFNMDELILIAKDVREMKQREIEVMKRVKQLEMLHKTIFAALTAMDLDYLLQNMAKTIQETFLYNSVGIYAVDNNRKELYLKGKAGPYKHLLPDDAKQEFSEGILGLVARTGESYLCQDTLHDPYYIQKDIPNTKSELCVPIRSENDIVGVINVEEAQTNAFDAHDVLTIEAIAASLYTCIKNIDLYRHLKNRIDELTAFYEFSRTLMSTLDMDVLISRILNILRTTFNYSTASILKMDEKDNMLRLLANFGYATQSEQFDRHIGEGIIGLAAQEKKTIVIPDVNKEPRYIRLLPHVQSEIAIPLIYGEKLVGILDVESEHIDFFKQNEINMLTSLATQIAMAIDNASLFVQLQEAHKKLKESFIGILKALTAAIEAKDSYTDGHVQRTSYYAEKVARELKLNEELVESIKYASILHDIGKIGVPETILTKPGPLTDEERKLIQKHPEIGVTIIKDIEFLKEALPSILCHQERYNGETHEEFPGYPAGLKENDIPIGAHIIAVVDAYDAMTSDRPYRKAMSHEEAIAVLLREKGKQFHPKVVDAFLHILQK</sequence>
<dbReference type="PANTHER" id="PTHR43155">
    <property type="entry name" value="CYCLIC DI-GMP PHOSPHODIESTERASE PA4108-RELATED"/>
    <property type="match status" value="1"/>
</dbReference>
<dbReference type="SMART" id="SM00304">
    <property type="entry name" value="HAMP"/>
    <property type="match status" value="1"/>
</dbReference>
<dbReference type="InterPro" id="IPR013767">
    <property type="entry name" value="PAS_fold"/>
</dbReference>
<dbReference type="Gene3D" id="6.10.340.10">
    <property type="match status" value="1"/>
</dbReference>
<dbReference type="CDD" id="cd00077">
    <property type="entry name" value="HDc"/>
    <property type="match status" value="1"/>
</dbReference>
<evidence type="ECO:0000259" key="4">
    <source>
        <dbReference type="PROSITE" id="PS51832"/>
    </source>
</evidence>
<dbReference type="Pfam" id="PF00672">
    <property type="entry name" value="HAMP"/>
    <property type="match status" value="1"/>
</dbReference>
<dbReference type="PANTHER" id="PTHR43155:SF2">
    <property type="entry name" value="CYCLIC DI-GMP PHOSPHODIESTERASE PA4108"/>
    <property type="match status" value="1"/>
</dbReference>
<dbReference type="InterPro" id="IPR003607">
    <property type="entry name" value="HD/PDEase_dom"/>
</dbReference>
<dbReference type="Gene3D" id="3.30.450.40">
    <property type="match status" value="2"/>
</dbReference>
<keyword evidence="1" id="KW-1133">Transmembrane helix</keyword>
<dbReference type="STRING" id="1817863.A2Y62_08900"/>
<evidence type="ECO:0008006" key="7">
    <source>
        <dbReference type="Google" id="ProtNLM"/>
    </source>
</evidence>
<feature type="domain" description="PAS" evidence="2">
    <location>
        <begin position="457"/>
        <end position="511"/>
    </location>
</feature>
<dbReference type="InterPro" id="IPR037522">
    <property type="entry name" value="HD_GYP_dom"/>
</dbReference>
<evidence type="ECO:0000256" key="1">
    <source>
        <dbReference type="SAM" id="Phobius"/>
    </source>
</evidence>
<keyword evidence="1" id="KW-0472">Membrane</keyword>
<dbReference type="SMART" id="SM00065">
    <property type="entry name" value="GAF"/>
    <property type="match status" value="2"/>
</dbReference>